<gene>
    <name evidence="7" type="ORF">BU16DRAFT_342547</name>
</gene>
<feature type="domain" description="Misato Segment II tubulin-like" evidence="5">
    <location>
        <begin position="2"/>
        <end position="115"/>
    </location>
</feature>
<evidence type="ECO:0000256" key="3">
    <source>
        <dbReference type="ARBA" id="ARBA00008507"/>
    </source>
</evidence>
<proteinExistence type="inferred from homology"/>
<dbReference type="InterPro" id="IPR029209">
    <property type="entry name" value="DML1/Misato_tubulin"/>
</dbReference>
<sequence>MHEIVTLQFGQQANYLGTHFWNTQESYFTYPPEEESPVNHDIHFRPGIAPDGSETFTPRALVYDLKGSFGSLRKVNALYEVEDEGSTGGRGVWSSPPIIRHAPPIPPSPYQVHLDAGLTPPPLTAASVRYWSDYARVYYHPKSLVQLSEFDVGDATHRAWEKWDVGADLFGTLDREEDLLDRDLRPFIEECDSLQGLQLLASVTDAWGGWTARWTERLRDEFGKLGIWVWGLEQGGDEPVSREKRLTRLANSARSLYEISEQASVYIPVANTPLKTPSYLSLDASSMWETSAVHALAFESVTLPSRLRAGDGQRGSLNELEETINNSGKRRIAKLEFSVADPDVLEDKVVTEAAQADKVGAVLTRQDEADFKDDRLNDFDADLSTKELPGVRQRGARRKKDHIFGRAESSRGAWSIAEGSEGRDMHDRFHSGPIVQRYSSSLLFPLLDSFPSIINVGDGQAKKVAVYTGLTTCASVAEQVRATEQLVRRLVSVEEREAISNGLAMIAEEYEEGWDSGTDSDDDD</sequence>
<dbReference type="InterPro" id="IPR019605">
    <property type="entry name" value="Misato_II_tubulin-like"/>
</dbReference>
<dbReference type="PANTHER" id="PTHR13391:SF0">
    <property type="entry name" value="PROTEIN MISATO HOMOLOG 1"/>
    <property type="match status" value="1"/>
</dbReference>
<dbReference type="OrthoDB" id="271881at2759"/>
<evidence type="ECO:0000313" key="8">
    <source>
        <dbReference type="Proteomes" id="UP000799750"/>
    </source>
</evidence>
<dbReference type="Pfam" id="PF10644">
    <property type="entry name" value="Misat_Tub_SegII"/>
    <property type="match status" value="1"/>
</dbReference>
<comment type="subcellular location">
    <subcellularLocation>
        <location evidence="2">Mitochondrion</location>
    </subcellularLocation>
</comment>
<dbReference type="Pfam" id="PF14881">
    <property type="entry name" value="Tubulin_3"/>
    <property type="match status" value="1"/>
</dbReference>
<dbReference type="GO" id="GO:0005739">
    <property type="term" value="C:mitochondrion"/>
    <property type="evidence" value="ECO:0007669"/>
    <property type="project" value="UniProtKB-SubCell"/>
</dbReference>
<evidence type="ECO:0000259" key="6">
    <source>
        <dbReference type="Pfam" id="PF14881"/>
    </source>
</evidence>
<dbReference type="SUPFAM" id="SSF52490">
    <property type="entry name" value="Tubulin nucleotide-binding domain-like"/>
    <property type="match status" value="1"/>
</dbReference>
<evidence type="ECO:0000313" key="7">
    <source>
        <dbReference type="EMBL" id="KAF2496820.1"/>
    </source>
</evidence>
<name>A0A6A6QYF9_9PEZI</name>
<dbReference type="PANTHER" id="PTHR13391">
    <property type="entry name" value="MITOCHONDRIAL DISTRIBUTION REGULATOR MISATO"/>
    <property type="match status" value="1"/>
</dbReference>
<evidence type="ECO:0000256" key="2">
    <source>
        <dbReference type="ARBA" id="ARBA00004173"/>
    </source>
</evidence>
<evidence type="ECO:0000256" key="4">
    <source>
        <dbReference type="ARBA" id="ARBA00023128"/>
    </source>
</evidence>
<protein>
    <submittedName>
        <fullName evidence="7">Protein DML1</fullName>
    </submittedName>
</protein>
<evidence type="ECO:0000259" key="5">
    <source>
        <dbReference type="Pfam" id="PF10644"/>
    </source>
</evidence>
<dbReference type="AlphaFoldDB" id="A0A6A6QYF9"/>
<organism evidence="7 8">
    <name type="scientific">Lophium mytilinum</name>
    <dbReference type="NCBI Taxonomy" id="390894"/>
    <lineage>
        <taxon>Eukaryota</taxon>
        <taxon>Fungi</taxon>
        <taxon>Dikarya</taxon>
        <taxon>Ascomycota</taxon>
        <taxon>Pezizomycotina</taxon>
        <taxon>Dothideomycetes</taxon>
        <taxon>Pleosporomycetidae</taxon>
        <taxon>Mytilinidiales</taxon>
        <taxon>Mytilinidiaceae</taxon>
        <taxon>Lophium</taxon>
    </lineage>
</organism>
<dbReference type="GO" id="GO:0007005">
    <property type="term" value="P:mitochondrion organization"/>
    <property type="evidence" value="ECO:0007669"/>
    <property type="project" value="InterPro"/>
</dbReference>
<comment type="function">
    <text evidence="1">Involved in the partitioning of the mitochondrial organelle and mitochondrial DNA (mtDNA) inheritance.</text>
</comment>
<comment type="similarity">
    <text evidence="3">Belongs to the misato family.</text>
</comment>
<dbReference type="EMBL" id="MU004187">
    <property type="protein sequence ID" value="KAF2496820.1"/>
    <property type="molecule type" value="Genomic_DNA"/>
</dbReference>
<feature type="domain" description="DML1/Misato tubulin" evidence="6">
    <location>
        <begin position="120"/>
        <end position="307"/>
    </location>
</feature>
<dbReference type="InterPro" id="IPR049942">
    <property type="entry name" value="DML1/Misato"/>
</dbReference>
<evidence type="ECO:0000256" key="1">
    <source>
        <dbReference type="ARBA" id="ARBA00003757"/>
    </source>
</evidence>
<dbReference type="Proteomes" id="UP000799750">
    <property type="component" value="Unassembled WGS sequence"/>
</dbReference>
<dbReference type="InterPro" id="IPR036525">
    <property type="entry name" value="Tubulin/FtsZ_GTPase_sf"/>
</dbReference>
<dbReference type="Gene3D" id="3.40.50.1440">
    <property type="entry name" value="Tubulin/FtsZ, GTPase domain"/>
    <property type="match status" value="1"/>
</dbReference>
<accession>A0A6A6QYF9</accession>
<keyword evidence="4" id="KW-0496">Mitochondrion</keyword>
<reference evidence="7" key="1">
    <citation type="journal article" date="2020" name="Stud. Mycol.">
        <title>101 Dothideomycetes genomes: a test case for predicting lifestyles and emergence of pathogens.</title>
        <authorList>
            <person name="Haridas S."/>
            <person name="Albert R."/>
            <person name="Binder M."/>
            <person name="Bloem J."/>
            <person name="Labutti K."/>
            <person name="Salamov A."/>
            <person name="Andreopoulos B."/>
            <person name="Baker S."/>
            <person name="Barry K."/>
            <person name="Bills G."/>
            <person name="Bluhm B."/>
            <person name="Cannon C."/>
            <person name="Castanera R."/>
            <person name="Culley D."/>
            <person name="Daum C."/>
            <person name="Ezra D."/>
            <person name="Gonzalez J."/>
            <person name="Henrissat B."/>
            <person name="Kuo A."/>
            <person name="Liang C."/>
            <person name="Lipzen A."/>
            <person name="Lutzoni F."/>
            <person name="Magnuson J."/>
            <person name="Mondo S."/>
            <person name="Nolan M."/>
            <person name="Ohm R."/>
            <person name="Pangilinan J."/>
            <person name="Park H.-J."/>
            <person name="Ramirez L."/>
            <person name="Alfaro M."/>
            <person name="Sun H."/>
            <person name="Tritt A."/>
            <person name="Yoshinaga Y."/>
            <person name="Zwiers L.-H."/>
            <person name="Turgeon B."/>
            <person name="Goodwin S."/>
            <person name="Spatafora J."/>
            <person name="Crous P."/>
            <person name="Grigoriev I."/>
        </authorList>
    </citation>
    <scope>NUCLEOTIDE SEQUENCE</scope>
    <source>
        <strain evidence="7">CBS 269.34</strain>
    </source>
</reference>
<keyword evidence="8" id="KW-1185">Reference proteome</keyword>